<keyword evidence="11" id="KW-1185">Reference proteome</keyword>
<dbReference type="OrthoDB" id="9984207at2759"/>
<dbReference type="GO" id="GO:0005737">
    <property type="term" value="C:cytoplasm"/>
    <property type="evidence" value="ECO:0007669"/>
    <property type="project" value="UniProtKB-SubCell"/>
</dbReference>
<dbReference type="CDD" id="cd00200">
    <property type="entry name" value="WD40"/>
    <property type="match status" value="1"/>
</dbReference>
<dbReference type="EnsemblMetazoa" id="SSS_7529s_mrna">
    <property type="protein sequence ID" value="KAF7493690.1"/>
    <property type="gene ID" value="SSS_7529"/>
</dbReference>
<dbReference type="GO" id="GO:0005634">
    <property type="term" value="C:nucleus"/>
    <property type="evidence" value="ECO:0007669"/>
    <property type="project" value="UniProtKB-SubCell"/>
</dbReference>
<evidence type="ECO:0000256" key="8">
    <source>
        <dbReference type="PROSITE-ProRule" id="PRU00221"/>
    </source>
</evidence>
<evidence type="ECO:0000256" key="5">
    <source>
        <dbReference type="ARBA" id="ARBA00022737"/>
    </source>
</evidence>
<reference evidence="11" key="1">
    <citation type="journal article" date="2020" name="PLoS Negl. Trop. Dis.">
        <title>High-quality nuclear genome for Sarcoptes scabiei-A critical resource for a neglected parasite.</title>
        <authorList>
            <person name="Korhonen P.K."/>
            <person name="Gasser R.B."/>
            <person name="Ma G."/>
            <person name="Wang T."/>
            <person name="Stroehlein A.J."/>
            <person name="Young N.D."/>
            <person name="Ang C.S."/>
            <person name="Fernando D.D."/>
            <person name="Lu H.C."/>
            <person name="Taylor S."/>
            <person name="Reynolds S.L."/>
            <person name="Mofiz E."/>
            <person name="Najaraj S.H."/>
            <person name="Gowda H."/>
            <person name="Madugundu A."/>
            <person name="Renuse S."/>
            <person name="Holt D."/>
            <person name="Pandey A."/>
            <person name="Papenfuss A.T."/>
            <person name="Fischer K."/>
        </authorList>
    </citation>
    <scope>NUCLEOTIDE SEQUENCE [LARGE SCALE GENOMIC DNA]</scope>
</reference>
<evidence type="ECO:0000256" key="2">
    <source>
        <dbReference type="ARBA" id="ARBA00004496"/>
    </source>
</evidence>
<dbReference type="PRINTS" id="PR00320">
    <property type="entry name" value="GPROTEINBRPT"/>
</dbReference>
<sequence>MSSYSAKNRQVRKQYSLSVGENIFPDSHMIKIKSSLHNLFDLIDKEIDALINENTLLRERIETLEELIVNSGHPLETIEGKINLSSKDKYVSTNKNLSSQQSHPQQQQIPFSVSSVKRDSMVAASQISQKIKSTYKLKTSGKIFKGQSSSSSSHLIGTFEWHKDGVWYITSSQRNSRQYIATASADSTVNICDVTKIDYNLSPSTVYSGHQSSVNCVKFNPNNDLMLTASGDGTAHIWKFLPEQRESDLESPSNNNEEATIIKTPLLELNEHHNVVVSCDWLSGVDQCVTASWDQMANIYDYHTGEMIVELVGHDQALTDVCAHDSARLIVTSSQDTTFRLWDFRDAIHSVSVFQGHSRSVTSTCFLSADKIISGGDDRTVKIWDLKNMRSPLVTISMESGINKLSVSKQHNLFAIPLDNRNVRIYDINGNRICRLSRDSHNRMVTCSTWLNPIENSIAPNAPSSSSSSALNVHQSSSSLAHKSNSITLFTCAFDRRICAWNIMTEKQ</sequence>
<organism evidence="9">
    <name type="scientific">Sarcoptes scabiei</name>
    <name type="common">Itch mite</name>
    <name type="synonym">Acarus scabiei</name>
    <dbReference type="NCBI Taxonomy" id="52283"/>
    <lineage>
        <taxon>Eukaryota</taxon>
        <taxon>Metazoa</taxon>
        <taxon>Ecdysozoa</taxon>
        <taxon>Arthropoda</taxon>
        <taxon>Chelicerata</taxon>
        <taxon>Arachnida</taxon>
        <taxon>Acari</taxon>
        <taxon>Acariformes</taxon>
        <taxon>Sarcoptiformes</taxon>
        <taxon>Astigmata</taxon>
        <taxon>Psoroptidia</taxon>
        <taxon>Sarcoptoidea</taxon>
        <taxon>Sarcoptidae</taxon>
        <taxon>Sarcoptinae</taxon>
        <taxon>Sarcoptes</taxon>
    </lineage>
</organism>
<keyword evidence="6" id="KW-0539">Nucleus</keyword>
<evidence type="ECO:0000256" key="4">
    <source>
        <dbReference type="ARBA" id="ARBA00022574"/>
    </source>
</evidence>
<feature type="repeat" description="WD" evidence="8">
    <location>
        <begin position="311"/>
        <end position="352"/>
    </location>
</feature>
<dbReference type="AlphaFoldDB" id="A0A834RBB4"/>
<evidence type="ECO:0000313" key="10">
    <source>
        <dbReference type="EnsemblMetazoa" id="KAF7493690.1"/>
    </source>
</evidence>
<keyword evidence="5" id="KW-0677">Repeat</keyword>
<evidence type="ECO:0000313" key="11">
    <source>
        <dbReference type="Proteomes" id="UP000070412"/>
    </source>
</evidence>
<dbReference type="InterPro" id="IPR036322">
    <property type="entry name" value="WD40_repeat_dom_sf"/>
</dbReference>
<proteinExistence type="predicted"/>
<accession>A0A834RBB4</accession>
<dbReference type="Proteomes" id="UP000070412">
    <property type="component" value="Unassembled WGS sequence"/>
</dbReference>
<evidence type="ECO:0000256" key="7">
    <source>
        <dbReference type="ARBA" id="ARBA00040954"/>
    </source>
</evidence>
<dbReference type="Pfam" id="PF00400">
    <property type="entry name" value="WD40"/>
    <property type="match status" value="5"/>
</dbReference>
<evidence type="ECO:0000256" key="1">
    <source>
        <dbReference type="ARBA" id="ARBA00004123"/>
    </source>
</evidence>
<evidence type="ECO:0000256" key="6">
    <source>
        <dbReference type="ARBA" id="ARBA00023242"/>
    </source>
</evidence>
<name>A0A834RBB4_SARSC</name>
<dbReference type="OMA" id="TACIWGV"/>
<feature type="repeat" description="WD" evidence="8">
    <location>
        <begin position="207"/>
        <end position="239"/>
    </location>
</feature>
<dbReference type="PANTHER" id="PTHR19855:SF12">
    <property type="entry name" value="WD REPEAT-CONTAINING PROTEIN 37"/>
    <property type="match status" value="1"/>
</dbReference>
<reference evidence="9" key="2">
    <citation type="submission" date="2020-01" db="EMBL/GenBank/DDBJ databases">
        <authorList>
            <person name="Korhonen P.K.K."/>
            <person name="Guangxu M.G."/>
            <person name="Wang T.W."/>
            <person name="Stroehlein A.J.S."/>
            <person name="Young N.D."/>
            <person name="Ang C.-S.A."/>
            <person name="Fernando D.W.F."/>
            <person name="Lu H.L."/>
            <person name="Taylor S.T."/>
            <person name="Ehtesham M.E.M."/>
            <person name="Najaraj S.H.N."/>
            <person name="Harsha G.H.G."/>
            <person name="Madugundu A.M."/>
            <person name="Renuse S.R."/>
            <person name="Holt D.H."/>
            <person name="Pandey A.P."/>
            <person name="Papenfuss A.P."/>
            <person name="Gasser R.B.G."/>
            <person name="Fischer K.F."/>
        </authorList>
    </citation>
    <scope>NUCLEOTIDE SEQUENCE</scope>
    <source>
        <strain evidence="9">SSS_KF_BRIS2020</strain>
    </source>
</reference>
<comment type="subcellular location">
    <subcellularLocation>
        <location evidence="2">Cytoplasm</location>
    </subcellularLocation>
    <subcellularLocation>
        <location evidence="1">Nucleus</location>
    </subcellularLocation>
</comment>
<dbReference type="InterPro" id="IPR019775">
    <property type="entry name" value="WD40_repeat_CS"/>
</dbReference>
<keyword evidence="3" id="KW-0963">Cytoplasm</keyword>
<dbReference type="SMART" id="SM00320">
    <property type="entry name" value="WD40"/>
    <property type="match status" value="7"/>
</dbReference>
<feature type="repeat" description="WD" evidence="8">
    <location>
        <begin position="354"/>
        <end position="394"/>
    </location>
</feature>
<dbReference type="InterPro" id="IPR001680">
    <property type="entry name" value="WD40_rpt"/>
</dbReference>
<evidence type="ECO:0000256" key="3">
    <source>
        <dbReference type="ARBA" id="ARBA00022490"/>
    </source>
</evidence>
<reference evidence="10" key="3">
    <citation type="submission" date="2022-06" db="UniProtKB">
        <authorList>
            <consortium name="EnsemblMetazoa"/>
        </authorList>
    </citation>
    <scope>IDENTIFICATION</scope>
</reference>
<protein>
    <recommendedName>
        <fullName evidence="7">WD repeat-containing protein 37</fullName>
    </recommendedName>
</protein>
<dbReference type="InterPro" id="IPR015943">
    <property type="entry name" value="WD40/YVTN_repeat-like_dom_sf"/>
</dbReference>
<dbReference type="EMBL" id="WVUK01000055">
    <property type="protein sequence ID" value="KAF7493690.1"/>
    <property type="molecule type" value="Genomic_DNA"/>
</dbReference>
<dbReference type="Gene3D" id="2.130.10.10">
    <property type="entry name" value="YVTN repeat-like/Quinoprotein amine dehydrogenase"/>
    <property type="match status" value="3"/>
</dbReference>
<gene>
    <name evidence="9" type="ORF">SSS_7529</name>
</gene>
<dbReference type="PANTHER" id="PTHR19855">
    <property type="entry name" value="WD40 REPEAT PROTEIN 12, 37"/>
    <property type="match status" value="1"/>
</dbReference>
<keyword evidence="4 8" id="KW-0853">WD repeat</keyword>
<evidence type="ECO:0000313" key="9">
    <source>
        <dbReference type="EMBL" id="KAF7493690.1"/>
    </source>
</evidence>
<dbReference type="InterPro" id="IPR020472">
    <property type="entry name" value="WD40_PAC1"/>
</dbReference>
<dbReference type="PROSITE" id="PS00678">
    <property type="entry name" value="WD_REPEATS_1"/>
    <property type="match status" value="1"/>
</dbReference>
<dbReference type="PROSITE" id="PS50294">
    <property type="entry name" value="WD_REPEATS_REGION"/>
    <property type="match status" value="3"/>
</dbReference>
<dbReference type="PROSITE" id="PS50082">
    <property type="entry name" value="WD_REPEATS_2"/>
    <property type="match status" value="3"/>
</dbReference>
<dbReference type="SUPFAM" id="SSF50978">
    <property type="entry name" value="WD40 repeat-like"/>
    <property type="match status" value="1"/>
</dbReference>